<dbReference type="VEuPathDB" id="FungiDB:AeMF1_015811"/>
<evidence type="ECO:0000256" key="3">
    <source>
        <dbReference type="ARBA" id="ARBA00022777"/>
    </source>
</evidence>
<evidence type="ECO:0000256" key="4">
    <source>
        <dbReference type="ARBA" id="ARBA00022840"/>
    </source>
</evidence>
<keyword evidence="4" id="KW-0067">ATP-binding</keyword>
<dbReference type="GO" id="GO:0003779">
    <property type="term" value="F:actin binding"/>
    <property type="evidence" value="ECO:0007669"/>
    <property type="project" value="InterPro"/>
</dbReference>
<evidence type="ECO:0008006" key="9">
    <source>
        <dbReference type="Google" id="ProtNLM"/>
    </source>
</evidence>
<feature type="domain" description="Protein kinase" evidence="5">
    <location>
        <begin position="548"/>
        <end position="810"/>
    </location>
</feature>
<evidence type="ECO:0000259" key="5">
    <source>
        <dbReference type="PROSITE" id="PS50011"/>
    </source>
</evidence>
<dbReference type="EMBL" id="VJMJ01000084">
    <property type="protein sequence ID" value="KAF0737282.1"/>
    <property type="molecule type" value="Genomic_DNA"/>
</dbReference>
<evidence type="ECO:0000256" key="1">
    <source>
        <dbReference type="ARBA" id="ARBA00022679"/>
    </source>
</evidence>
<dbReference type="PRINTS" id="PR00109">
    <property type="entry name" value="TYRKINASE"/>
</dbReference>
<dbReference type="AlphaFoldDB" id="A0A6G0XAX9"/>
<dbReference type="InterPro" id="IPR000719">
    <property type="entry name" value="Prot_kinase_dom"/>
</dbReference>
<proteinExistence type="predicted"/>
<gene>
    <name evidence="7" type="ORF">Ae201684_006455</name>
</gene>
<keyword evidence="8" id="KW-1185">Reference proteome</keyword>
<dbReference type="Pfam" id="PF00241">
    <property type="entry name" value="Cofilin_ADF"/>
    <property type="match status" value="1"/>
</dbReference>
<accession>A0A6G0XAX9</accession>
<dbReference type="InterPro" id="IPR002108">
    <property type="entry name" value="ADF-H"/>
</dbReference>
<dbReference type="PROSITE" id="PS00108">
    <property type="entry name" value="PROTEIN_KINASE_ST"/>
    <property type="match status" value="1"/>
</dbReference>
<dbReference type="GO" id="GO:0005524">
    <property type="term" value="F:ATP binding"/>
    <property type="evidence" value="ECO:0007669"/>
    <property type="project" value="UniProtKB-KW"/>
</dbReference>
<dbReference type="CDD" id="cd13999">
    <property type="entry name" value="STKc_MAP3K-like"/>
    <property type="match status" value="1"/>
</dbReference>
<evidence type="ECO:0000313" key="8">
    <source>
        <dbReference type="Proteomes" id="UP000481153"/>
    </source>
</evidence>
<evidence type="ECO:0000313" key="7">
    <source>
        <dbReference type="EMBL" id="KAF0737282.1"/>
    </source>
</evidence>
<evidence type="ECO:0000256" key="2">
    <source>
        <dbReference type="ARBA" id="ARBA00022741"/>
    </source>
</evidence>
<dbReference type="SUPFAM" id="SSF54236">
    <property type="entry name" value="Ubiquitin-like"/>
    <property type="match status" value="1"/>
</dbReference>
<dbReference type="CDD" id="cd17039">
    <property type="entry name" value="Ubl_ubiquitin_like"/>
    <property type="match status" value="1"/>
</dbReference>
<dbReference type="InterPro" id="IPR029071">
    <property type="entry name" value="Ubiquitin-like_domsf"/>
</dbReference>
<dbReference type="Pfam" id="PF07714">
    <property type="entry name" value="PK_Tyr_Ser-Thr"/>
    <property type="match status" value="1"/>
</dbReference>
<protein>
    <recommendedName>
        <fullName evidence="9">Protein kinase domain-containing protein</fullName>
    </recommendedName>
</protein>
<keyword evidence="1" id="KW-0808">Transferase</keyword>
<evidence type="ECO:0000259" key="6">
    <source>
        <dbReference type="PROSITE" id="PS51263"/>
    </source>
</evidence>
<dbReference type="Gene3D" id="3.10.20.90">
    <property type="entry name" value="Phosphatidylinositol 3-kinase Catalytic Subunit, Chain A, domain 1"/>
    <property type="match status" value="1"/>
</dbReference>
<dbReference type="SUPFAM" id="SSF56112">
    <property type="entry name" value="Protein kinase-like (PK-like)"/>
    <property type="match status" value="1"/>
</dbReference>
<reference evidence="7 8" key="1">
    <citation type="submission" date="2019-07" db="EMBL/GenBank/DDBJ databases">
        <title>Genomics analysis of Aphanomyces spp. identifies a new class of oomycete effector associated with host adaptation.</title>
        <authorList>
            <person name="Gaulin E."/>
        </authorList>
    </citation>
    <scope>NUCLEOTIDE SEQUENCE [LARGE SCALE GENOMIC DNA]</scope>
    <source>
        <strain evidence="7 8">ATCC 201684</strain>
    </source>
</reference>
<name>A0A6G0XAX9_9STRA</name>
<keyword evidence="2" id="KW-0547">Nucleotide-binding</keyword>
<dbReference type="PANTHER" id="PTHR44329:SF288">
    <property type="entry name" value="MITOGEN-ACTIVATED PROTEIN KINASE KINASE KINASE 20"/>
    <property type="match status" value="1"/>
</dbReference>
<comment type="caution">
    <text evidence="7">The sequence shown here is derived from an EMBL/GenBank/DDBJ whole genome shotgun (WGS) entry which is preliminary data.</text>
</comment>
<dbReference type="GO" id="GO:0004674">
    <property type="term" value="F:protein serine/threonine kinase activity"/>
    <property type="evidence" value="ECO:0007669"/>
    <property type="project" value="TreeGrafter"/>
</dbReference>
<dbReference type="SMART" id="SM00220">
    <property type="entry name" value="S_TKc"/>
    <property type="match status" value="1"/>
</dbReference>
<dbReference type="InterPro" id="IPR029006">
    <property type="entry name" value="ADF-H/Gelsolin-like_dom_sf"/>
</dbReference>
<dbReference type="Gene3D" id="3.40.20.10">
    <property type="entry name" value="Severin"/>
    <property type="match status" value="2"/>
</dbReference>
<dbReference type="InterPro" id="IPR051681">
    <property type="entry name" value="Ser/Thr_Kinases-Pseudokinases"/>
</dbReference>
<dbReference type="PANTHER" id="PTHR44329">
    <property type="entry name" value="SERINE/THREONINE-PROTEIN KINASE TNNI3K-RELATED"/>
    <property type="match status" value="1"/>
</dbReference>
<dbReference type="InterPro" id="IPR008271">
    <property type="entry name" value="Ser/Thr_kinase_AS"/>
</dbReference>
<dbReference type="Gene3D" id="1.10.510.10">
    <property type="entry name" value="Transferase(Phosphotransferase) domain 1"/>
    <property type="match status" value="1"/>
</dbReference>
<dbReference type="PROSITE" id="PS51263">
    <property type="entry name" value="ADF_H"/>
    <property type="match status" value="1"/>
</dbReference>
<organism evidence="7 8">
    <name type="scientific">Aphanomyces euteiches</name>
    <dbReference type="NCBI Taxonomy" id="100861"/>
    <lineage>
        <taxon>Eukaryota</taxon>
        <taxon>Sar</taxon>
        <taxon>Stramenopiles</taxon>
        <taxon>Oomycota</taxon>
        <taxon>Saprolegniomycetes</taxon>
        <taxon>Saprolegniales</taxon>
        <taxon>Verrucalvaceae</taxon>
        <taxon>Aphanomyces</taxon>
    </lineage>
</organism>
<sequence length="831" mass="93264">MLGFSGIQPRSSGKTSDDQLFHAVDASLEEVRRMHGSISWVFIGFPASTTAGQDTTLVVLSQGAGHISDQENWPQALFDPKSLCYGLFRLEVDATSPTSPRTPRCGSLTHATSSGTFSFSVTSFVISLCWKGATMPFSLRTKHTEFHKRIQDHLGGVIHLQVKTPDDLTEENIKLNLPSTKRRSLRGVNVKTSVEIAPEVQQAYADIRKDSMPFNWMVAGYDQTIDAEQPTKLILLETGMGGYNALSGLAGINSSISSPGVKYIYMRIDVPLQQGPVSKYILVTYHHVEPIHEDEGMFSPPSSESKVATATNTYSFGAEIYRFFPHHIHFFASSMADLSEEVVRERVRRSIDSDRLFLRLVCILPTGEAQPAICIETPREATLEELKSTIEQVVGLPPQRQRLVWFHAKNYGEATDFHEFQSTSQATLLTHNTARLQQDIGLTYGDKIHMDDMSTGPDSILARLVEQMNAGSEVMSLPAERRHEVEYNVQAREKELKKHISMTADMIEMAKAAPSDGSKTKELQVQAERLDSQQRYLDIPYDSIRLLDGKENELGCGKCATVYRGMWIVDSNKVAEVAVKVFRYARLTDKIMSDYTQEVAMLRQLKHPNIVLFIGACIQPKLMILTEYCARRSLHYVIHNHTMFATIPWKFKVRMMLDAARGVEYLHSVRIIHRDIKSHNLLVDDDWRVKVADFGISKVLDADSQAFTQCGTSGWVAPEVLLDEDVGYTFKADNWSFAIVMWEVIAGVHENPFLGMAPVKFYNKALTGVRPLIDDEVDPNYASLIRECWQNEPTQRPNFSAIVARLESILEELGMDTGPPPTFNGGYHSLS</sequence>
<keyword evidence="3" id="KW-0418">Kinase</keyword>
<feature type="domain" description="ADF-H" evidence="6">
    <location>
        <begin position="191"/>
        <end position="348"/>
    </location>
</feature>
<dbReference type="SUPFAM" id="SSF55753">
    <property type="entry name" value="Actin depolymerizing proteins"/>
    <property type="match status" value="1"/>
</dbReference>
<dbReference type="PROSITE" id="PS50011">
    <property type="entry name" value="PROTEIN_KINASE_DOM"/>
    <property type="match status" value="1"/>
</dbReference>
<dbReference type="InterPro" id="IPR011009">
    <property type="entry name" value="Kinase-like_dom_sf"/>
</dbReference>
<dbReference type="FunFam" id="3.30.200.20:FF:000180">
    <property type="entry name" value="serine/threonine-protein kinase STY46-like"/>
    <property type="match status" value="1"/>
</dbReference>
<dbReference type="InterPro" id="IPR001245">
    <property type="entry name" value="Ser-Thr/Tyr_kinase_cat_dom"/>
</dbReference>
<dbReference type="Proteomes" id="UP000481153">
    <property type="component" value="Unassembled WGS sequence"/>
</dbReference>